<dbReference type="Gene3D" id="1.10.30.50">
    <property type="match status" value="1"/>
</dbReference>
<dbReference type="CDD" id="cd00085">
    <property type="entry name" value="HNHc"/>
    <property type="match status" value="1"/>
</dbReference>
<name>A0A1M6PLU1_9BACT</name>
<dbReference type="EMBL" id="FQYR01000005">
    <property type="protein sequence ID" value="SHK08871.1"/>
    <property type="molecule type" value="Genomic_DNA"/>
</dbReference>
<proteinExistence type="predicted"/>
<dbReference type="GO" id="GO:0003676">
    <property type="term" value="F:nucleic acid binding"/>
    <property type="evidence" value="ECO:0007669"/>
    <property type="project" value="InterPro"/>
</dbReference>
<dbReference type="GO" id="GO:0004519">
    <property type="term" value="F:endonuclease activity"/>
    <property type="evidence" value="ECO:0007669"/>
    <property type="project" value="UniProtKB-KW"/>
</dbReference>
<gene>
    <name evidence="2" type="ORF">SAMN02745181_3229</name>
</gene>
<keyword evidence="2" id="KW-0540">Nuclease</keyword>
<evidence type="ECO:0000259" key="1">
    <source>
        <dbReference type="SMART" id="SM00507"/>
    </source>
</evidence>
<evidence type="ECO:0000313" key="2">
    <source>
        <dbReference type="EMBL" id="SHK08871.1"/>
    </source>
</evidence>
<organism evidence="2 3">
    <name type="scientific">Rubritalea squalenifaciens DSM 18772</name>
    <dbReference type="NCBI Taxonomy" id="1123071"/>
    <lineage>
        <taxon>Bacteria</taxon>
        <taxon>Pseudomonadati</taxon>
        <taxon>Verrucomicrobiota</taxon>
        <taxon>Verrucomicrobiia</taxon>
        <taxon>Verrucomicrobiales</taxon>
        <taxon>Rubritaleaceae</taxon>
        <taxon>Rubritalea</taxon>
    </lineage>
</organism>
<accession>A0A1M6PLU1</accession>
<dbReference type="STRING" id="1123071.SAMN02745181_3229"/>
<reference evidence="2 3" key="1">
    <citation type="submission" date="2016-11" db="EMBL/GenBank/DDBJ databases">
        <authorList>
            <person name="Jaros S."/>
            <person name="Januszkiewicz K."/>
            <person name="Wedrychowicz H."/>
        </authorList>
    </citation>
    <scope>NUCLEOTIDE SEQUENCE [LARGE SCALE GENOMIC DNA]</scope>
    <source>
        <strain evidence="2 3">DSM 18772</strain>
    </source>
</reference>
<dbReference type="Proteomes" id="UP000184510">
    <property type="component" value="Unassembled WGS sequence"/>
</dbReference>
<keyword evidence="3" id="KW-1185">Reference proteome</keyword>
<dbReference type="RefSeq" id="WP_143184774.1">
    <property type="nucleotide sequence ID" value="NZ_FQYR01000005.1"/>
</dbReference>
<dbReference type="InterPro" id="IPR003615">
    <property type="entry name" value="HNH_nuc"/>
</dbReference>
<dbReference type="AlphaFoldDB" id="A0A1M6PLU1"/>
<protein>
    <submittedName>
        <fullName evidence="2">HNH endonuclease</fullName>
    </submittedName>
</protein>
<sequence>MPVAPPENFTWKNYHSYTVFAEFIELFLIQHRSFITKSHEKLDISHAIDDVLQRYVENFDEGKEAFGVKALKQFEDAPRNTRLFFANIEYLWALHTEGIQAEKKRSYALRWFSDDEVRDDDAAYFGKGGSHFIAHPGQYYQTNKYYEIRALLRILSMVFDDSSLKSPEDFRQRLESLSYEALHGSPQPHRGITLKDYCGIHAALIHLCNPDKYEVIISKNHRKSILRVFSHIVDDLPKDSCPEARLKLIRERLYPQYGNTSEPHRKYRWFFYSEDLRPIWMTKTKVGEQTEASIADEIGREVGFTDLGEEEGALKEVNGYRIQRSAKKAAEAKKRDNHSCVACKFHFHKQIVHVHHLDPLAERTHPRKTTLADLITLCPNCHYIAHYWLRKDPVKYKDRDTLLNQLSKSLIS</sequence>
<keyword evidence="2" id="KW-0255">Endonuclease</keyword>
<dbReference type="InParanoid" id="A0A1M6PLU1"/>
<keyword evidence="2" id="KW-0378">Hydrolase</keyword>
<dbReference type="GO" id="GO:0008270">
    <property type="term" value="F:zinc ion binding"/>
    <property type="evidence" value="ECO:0007669"/>
    <property type="project" value="InterPro"/>
</dbReference>
<evidence type="ECO:0000313" key="3">
    <source>
        <dbReference type="Proteomes" id="UP000184510"/>
    </source>
</evidence>
<dbReference type="InterPro" id="IPR002711">
    <property type="entry name" value="HNH"/>
</dbReference>
<dbReference type="Pfam" id="PF01844">
    <property type="entry name" value="HNH"/>
    <property type="match status" value="1"/>
</dbReference>
<feature type="domain" description="HNH nuclease" evidence="1">
    <location>
        <begin position="327"/>
        <end position="383"/>
    </location>
</feature>
<dbReference type="OrthoDB" id="9779761at2"/>
<dbReference type="SMART" id="SM00507">
    <property type="entry name" value="HNHc"/>
    <property type="match status" value="1"/>
</dbReference>